<gene>
    <name evidence="1" type="ORF">RFI_33302</name>
</gene>
<feature type="non-terminal residue" evidence="1">
    <location>
        <position position="132"/>
    </location>
</feature>
<name>X6LTP0_RETFI</name>
<accession>X6LTP0</accession>
<dbReference type="AlphaFoldDB" id="X6LTP0"/>
<evidence type="ECO:0000313" key="2">
    <source>
        <dbReference type="Proteomes" id="UP000023152"/>
    </source>
</evidence>
<sequence>MHMAHCNYSFVRIEVTEKGFLGSKKEITLKLTQEGIYYSNERNKTERFDGWDAIKTCYCDDDKNIVIQLHPVNNPKSDVGTGEYKYGAHQAQLIEQNIKTRLATIKSVRNDAKKDELSDSFQKKLLQKHIKS</sequence>
<keyword evidence="2" id="KW-1185">Reference proteome</keyword>
<evidence type="ECO:0000313" key="1">
    <source>
        <dbReference type="EMBL" id="ETO04100.1"/>
    </source>
</evidence>
<comment type="caution">
    <text evidence="1">The sequence shown here is derived from an EMBL/GenBank/DDBJ whole genome shotgun (WGS) entry which is preliminary data.</text>
</comment>
<proteinExistence type="predicted"/>
<dbReference type="Proteomes" id="UP000023152">
    <property type="component" value="Unassembled WGS sequence"/>
</dbReference>
<organism evidence="1 2">
    <name type="scientific">Reticulomyxa filosa</name>
    <dbReference type="NCBI Taxonomy" id="46433"/>
    <lineage>
        <taxon>Eukaryota</taxon>
        <taxon>Sar</taxon>
        <taxon>Rhizaria</taxon>
        <taxon>Retaria</taxon>
        <taxon>Foraminifera</taxon>
        <taxon>Monothalamids</taxon>
        <taxon>Reticulomyxidae</taxon>
        <taxon>Reticulomyxa</taxon>
    </lineage>
</organism>
<protein>
    <submittedName>
        <fullName evidence="1">Uncharacterized protein</fullName>
    </submittedName>
</protein>
<reference evidence="1 2" key="1">
    <citation type="journal article" date="2013" name="Curr. Biol.">
        <title>The Genome of the Foraminiferan Reticulomyxa filosa.</title>
        <authorList>
            <person name="Glockner G."/>
            <person name="Hulsmann N."/>
            <person name="Schleicher M."/>
            <person name="Noegel A.A."/>
            <person name="Eichinger L."/>
            <person name="Gallinger C."/>
            <person name="Pawlowski J."/>
            <person name="Sierra R."/>
            <person name="Euteneuer U."/>
            <person name="Pillet L."/>
            <person name="Moustafa A."/>
            <person name="Platzer M."/>
            <person name="Groth M."/>
            <person name="Szafranski K."/>
            <person name="Schliwa M."/>
        </authorList>
    </citation>
    <scope>NUCLEOTIDE SEQUENCE [LARGE SCALE GENOMIC DNA]</scope>
</reference>
<dbReference type="EMBL" id="ASPP01030359">
    <property type="protein sequence ID" value="ETO04100.1"/>
    <property type="molecule type" value="Genomic_DNA"/>
</dbReference>